<keyword evidence="2" id="KW-0732">Signal</keyword>
<comment type="caution">
    <text evidence="4">The sequence shown here is derived from an EMBL/GenBank/DDBJ whole genome shotgun (WGS) entry which is preliminary data.</text>
</comment>
<gene>
    <name evidence="4" type="ORF">HGA07_18885</name>
</gene>
<protein>
    <recommendedName>
        <fullName evidence="3">DUF8020 domain-containing protein</fullName>
    </recommendedName>
</protein>
<feature type="chain" id="PRO_5030929056" description="DUF8020 domain-containing protein" evidence="2">
    <location>
        <begin position="26"/>
        <end position="231"/>
    </location>
</feature>
<dbReference type="Proteomes" id="UP000523447">
    <property type="component" value="Unassembled WGS sequence"/>
</dbReference>
<feature type="domain" description="DUF8020" evidence="3">
    <location>
        <begin position="37"/>
        <end position="104"/>
    </location>
</feature>
<dbReference type="InterPro" id="IPR058333">
    <property type="entry name" value="DUF8020"/>
</dbReference>
<organism evidence="4 5">
    <name type="scientific">Nocardia veterana</name>
    <dbReference type="NCBI Taxonomy" id="132249"/>
    <lineage>
        <taxon>Bacteria</taxon>
        <taxon>Bacillati</taxon>
        <taxon>Actinomycetota</taxon>
        <taxon>Actinomycetes</taxon>
        <taxon>Mycobacteriales</taxon>
        <taxon>Nocardiaceae</taxon>
        <taxon>Nocardia</taxon>
    </lineage>
</organism>
<evidence type="ECO:0000313" key="5">
    <source>
        <dbReference type="Proteomes" id="UP000523447"/>
    </source>
</evidence>
<keyword evidence="1" id="KW-1133">Transmembrane helix</keyword>
<reference evidence="4 5" key="1">
    <citation type="submission" date="2020-04" db="EMBL/GenBank/DDBJ databases">
        <title>MicrobeNet Type strains.</title>
        <authorList>
            <person name="Nicholson A.C."/>
        </authorList>
    </citation>
    <scope>NUCLEOTIDE SEQUENCE [LARGE SCALE GENOMIC DNA]</scope>
    <source>
        <strain evidence="4 5">DSM 44445</strain>
    </source>
</reference>
<accession>A0A7X6LZX0</accession>
<feature type="transmembrane region" description="Helical" evidence="1">
    <location>
        <begin position="177"/>
        <end position="196"/>
    </location>
</feature>
<dbReference type="EMBL" id="JAAXPE010000020">
    <property type="protein sequence ID" value="NKY87688.1"/>
    <property type="molecule type" value="Genomic_DNA"/>
</dbReference>
<dbReference type="AlphaFoldDB" id="A0A7X6LZX0"/>
<keyword evidence="1" id="KW-0472">Membrane</keyword>
<feature type="transmembrane region" description="Helical" evidence="1">
    <location>
        <begin position="202"/>
        <end position="221"/>
    </location>
</feature>
<evidence type="ECO:0000313" key="4">
    <source>
        <dbReference type="EMBL" id="NKY87688.1"/>
    </source>
</evidence>
<name>A0A7X6LZX0_9NOCA</name>
<proteinExistence type="predicted"/>
<keyword evidence="1" id="KW-0812">Transmembrane</keyword>
<dbReference type="Pfam" id="PF26059">
    <property type="entry name" value="DUF8020"/>
    <property type="match status" value="1"/>
</dbReference>
<sequence>MKLSSVVSSAALVAGTVLVSGPAVADPGVGVSDVSSVHYTAYRRGDSAVISLDSGSMSAEHGRFRIMGANGELLAGIPLEVDVDDIAFPVEARIDGRTATLTPVLDPARAHYKPAALPFEDQAPWKTPYDREAAAWSRLTTTITMGASFGAMAGALAAGVLGCLLGGVTGGIVTGPLATLFGAGPLAGCLIGAAALAPLGVLAGSIFVGAPIAAAAVIQYFTTINAPFPKK</sequence>
<evidence type="ECO:0000256" key="1">
    <source>
        <dbReference type="SAM" id="Phobius"/>
    </source>
</evidence>
<evidence type="ECO:0000256" key="2">
    <source>
        <dbReference type="SAM" id="SignalP"/>
    </source>
</evidence>
<feature type="transmembrane region" description="Helical" evidence="1">
    <location>
        <begin position="145"/>
        <end position="165"/>
    </location>
</feature>
<evidence type="ECO:0000259" key="3">
    <source>
        <dbReference type="Pfam" id="PF26059"/>
    </source>
</evidence>
<feature type="signal peptide" evidence="2">
    <location>
        <begin position="1"/>
        <end position="25"/>
    </location>
</feature>
<keyword evidence="5" id="KW-1185">Reference proteome</keyword>